<evidence type="ECO:0000313" key="2">
    <source>
        <dbReference type="Ensembl" id="ENSVKKP00000004404.1"/>
    </source>
</evidence>
<dbReference type="GO" id="GO:0003676">
    <property type="term" value="F:nucleic acid binding"/>
    <property type="evidence" value="ECO:0007669"/>
    <property type="project" value="InterPro"/>
</dbReference>
<keyword evidence="3" id="KW-1185">Reference proteome</keyword>
<protein>
    <recommendedName>
        <fullName evidence="1">Tc1-like transposase DDE domain-containing protein</fullName>
    </recommendedName>
</protein>
<name>A0A8D2KSQ6_VARKO</name>
<dbReference type="AlphaFoldDB" id="A0A8D2KSQ6"/>
<dbReference type="InterPro" id="IPR052709">
    <property type="entry name" value="Transposase-MT_Hybrid"/>
</dbReference>
<evidence type="ECO:0000313" key="3">
    <source>
        <dbReference type="Proteomes" id="UP000694545"/>
    </source>
</evidence>
<dbReference type="PANTHER" id="PTHR46060:SF1">
    <property type="entry name" value="MARINER MOS1 TRANSPOSASE-LIKE PROTEIN"/>
    <property type="match status" value="1"/>
</dbReference>
<dbReference type="InterPro" id="IPR038717">
    <property type="entry name" value="Tc1-like_DDE_dom"/>
</dbReference>
<reference evidence="2" key="2">
    <citation type="submission" date="2025-09" db="UniProtKB">
        <authorList>
            <consortium name="Ensembl"/>
        </authorList>
    </citation>
    <scope>IDENTIFICATION</scope>
</reference>
<dbReference type="Gene3D" id="3.30.420.10">
    <property type="entry name" value="Ribonuclease H-like superfamily/Ribonuclease H"/>
    <property type="match status" value="1"/>
</dbReference>
<feature type="domain" description="Tc1-like transposase DDE" evidence="1">
    <location>
        <begin position="11"/>
        <end position="108"/>
    </location>
</feature>
<dbReference type="OMA" id="IPRYDKC"/>
<evidence type="ECO:0000259" key="1">
    <source>
        <dbReference type="Pfam" id="PF13358"/>
    </source>
</evidence>
<sequence length="147" mass="16973">LNLYCYLCNYMKKGETINAESYATTLRNLREAMKEKRRGKLTTGVLLLQDNAPIHMAHVWKAAVQDCGFEEINHPPYSPDLAPSDYYLFPNLKKDLCGKRFSNDEELKVAINAHFLDKEEGYFLQGIEELISRCNKCIEVMGDYIEK</sequence>
<accession>A0A8D2KSQ6</accession>
<dbReference type="Pfam" id="PF13358">
    <property type="entry name" value="DDE_3"/>
    <property type="match status" value="1"/>
</dbReference>
<dbReference type="InterPro" id="IPR036397">
    <property type="entry name" value="RNaseH_sf"/>
</dbReference>
<organism evidence="2 3">
    <name type="scientific">Varanus komodoensis</name>
    <name type="common">Komodo dragon</name>
    <dbReference type="NCBI Taxonomy" id="61221"/>
    <lineage>
        <taxon>Eukaryota</taxon>
        <taxon>Metazoa</taxon>
        <taxon>Chordata</taxon>
        <taxon>Craniata</taxon>
        <taxon>Vertebrata</taxon>
        <taxon>Euteleostomi</taxon>
        <taxon>Lepidosauria</taxon>
        <taxon>Squamata</taxon>
        <taxon>Bifurcata</taxon>
        <taxon>Unidentata</taxon>
        <taxon>Episquamata</taxon>
        <taxon>Toxicofera</taxon>
        <taxon>Anguimorpha</taxon>
        <taxon>Paleoanguimorpha</taxon>
        <taxon>Varanoidea</taxon>
        <taxon>Varanidae</taxon>
        <taxon>Varanus</taxon>
    </lineage>
</organism>
<proteinExistence type="predicted"/>
<dbReference type="Ensembl" id="ENSVKKT00000004530.1">
    <property type="protein sequence ID" value="ENSVKKP00000004404.1"/>
    <property type="gene ID" value="ENSVKKG00000003298.1"/>
</dbReference>
<dbReference type="PANTHER" id="PTHR46060">
    <property type="entry name" value="MARINER MOS1 TRANSPOSASE-LIKE PROTEIN"/>
    <property type="match status" value="1"/>
</dbReference>
<dbReference type="Proteomes" id="UP000694545">
    <property type="component" value="Unplaced"/>
</dbReference>
<reference evidence="2" key="1">
    <citation type="submission" date="2025-08" db="UniProtKB">
        <authorList>
            <consortium name="Ensembl"/>
        </authorList>
    </citation>
    <scope>IDENTIFICATION</scope>
</reference>